<sequence>MKAVMRTPFVVFWNWLAWGRRTRLNRVLFALSCGVSVFVTAAFLWATLSPAPGDVVRYFALYYVWGMCAIGLIFGLGEYKTSPLREKRERGHLFILLYLGVLLIITRALNAYLYYNPDGYM</sequence>
<feature type="transmembrane region" description="Helical" evidence="1">
    <location>
        <begin position="60"/>
        <end position="79"/>
    </location>
</feature>
<keyword evidence="3" id="KW-1185">Reference proteome</keyword>
<evidence type="ECO:0000313" key="3">
    <source>
        <dbReference type="Proteomes" id="UP000295244"/>
    </source>
</evidence>
<accession>A0A4R1BLI1</accession>
<comment type="caution">
    <text evidence="2">The sequence shown here is derived from an EMBL/GenBank/DDBJ whole genome shotgun (WGS) entry which is preliminary data.</text>
</comment>
<organism evidence="2 3">
    <name type="scientific">Rubrobacter taiwanensis</name>
    <dbReference type="NCBI Taxonomy" id="185139"/>
    <lineage>
        <taxon>Bacteria</taxon>
        <taxon>Bacillati</taxon>
        <taxon>Actinomycetota</taxon>
        <taxon>Rubrobacteria</taxon>
        <taxon>Rubrobacterales</taxon>
        <taxon>Rubrobacteraceae</taxon>
        <taxon>Rubrobacter</taxon>
    </lineage>
</organism>
<dbReference type="Proteomes" id="UP000295244">
    <property type="component" value="Unassembled WGS sequence"/>
</dbReference>
<dbReference type="AlphaFoldDB" id="A0A4R1BLI1"/>
<name>A0A4R1BLI1_9ACTN</name>
<protein>
    <submittedName>
        <fullName evidence="2">Uncharacterized protein</fullName>
    </submittedName>
</protein>
<feature type="transmembrane region" description="Helical" evidence="1">
    <location>
        <begin position="91"/>
        <end position="115"/>
    </location>
</feature>
<keyword evidence="1" id="KW-1133">Transmembrane helix</keyword>
<dbReference type="RefSeq" id="WP_132689852.1">
    <property type="nucleotide sequence ID" value="NZ_SKBU01000012.1"/>
</dbReference>
<proteinExistence type="predicted"/>
<feature type="transmembrane region" description="Helical" evidence="1">
    <location>
        <begin position="27"/>
        <end position="48"/>
    </location>
</feature>
<evidence type="ECO:0000256" key="1">
    <source>
        <dbReference type="SAM" id="Phobius"/>
    </source>
</evidence>
<evidence type="ECO:0000313" key="2">
    <source>
        <dbReference type="EMBL" id="TCJ18285.1"/>
    </source>
</evidence>
<keyword evidence="1" id="KW-0812">Transmembrane</keyword>
<reference evidence="2 3" key="1">
    <citation type="submission" date="2019-03" db="EMBL/GenBank/DDBJ databases">
        <title>Whole genome sequence of a novel Rubrobacter taiwanensis strain, isolated from Yellowstone National Park.</title>
        <authorList>
            <person name="Freed S."/>
            <person name="Ramaley R.F."/>
            <person name="Kyndt J.A."/>
        </authorList>
    </citation>
    <scope>NUCLEOTIDE SEQUENCE [LARGE SCALE GENOMIC DNA]</scope>
    <source>
        <strain evidence="2 3">Yellowstone</strain>
    </source>
</reference>
<dbReference type="EMBL" id="SKBU01000012">
    <property type="protein sequence ID" value="TCJ18285.1"/>
    <property type="molecule type" value="Genomic_DNA"/>
</dbReference>
<keyword evidence="1" id="KW-0472">Membrane</keyword>
<gene>
    <name evidence="2" type="ORF">E0L93_05970</name>
</gene>
<dbReference type="OrthoDB" id="5244589at2"/>